<evidence type="ECO:0000313" key="4">
    <source>
        <dbReference type="Proteomes" id="UP001291926"/>
    </source>
</evidence>
<keyword evidence="1" id="KW-0812">Transmembrane</keyword>
<dbReference type="InterPro" id="IPR000719">
    <property type="entry name" value="Prot_kinase_dom"/>
</dbReference>
<protein>
    <recommendedName>
        <fullName evidence="2">Protein kinase domain-containing protein</fullName>
    </recommendedName>
</protein>
<feature type="domain" description="Protein kinase" evidence="2">
    <location>
        <begin position="1"/>
        <end position="203"/>
    </location>
</feature>
<evidence type="ECO:0000256" key="1">
    <source>
        <dbReference type="SAM" id="Phobius"/>
    </source>
</evidence>
<organism evidence="3 4">
    <name type="scientific">Penstemon davidsonii</name>
    <dbReference type="NCBI Taxonomy" id="160366"/>
    <lineage>
        <taxon>Eukaryota</taxon>
        <taxon>Viridiplantae</taxon>
        <taxon>Streptophyta</taxon>
        <taxon>Embryophyta</taxon>
        <taxon>Tracheophyta</taxon>
        <taxon>Spermatophyta</taxon>
        <taxon>Magnoliopsida</taxon>
        <taxon>eudicotyledons</taxon>
        <taxon>Gunneridae</taxon>
        <taxon>Pentapetalae</taxon>
        <taxon>asterids</taxon>
        <taxon>lamiids</taxon>
        <taxon>Lamiales</taxon>
        <taxon>Plantaginaceae</taxon>
        <taxon>Cheloneae</taxon>
        <taxon>Penstemon</taxon>
    </lineage>
</organism>
<keyword evidence="4" id="KW-1185">Reference proteome</keyword>
<sequence>MRFTRVNNERFTPFSSRTESITFLGYKNQSGYRWGLFKYLLPSVALNQLIMCIMFSGIIYVMQEFNAKLFNFCLARNGPTGDMTHVSTRVMGTYGYAAPEYVATGRLTAKSDVYSFGVVLLELLTGRCAYDRSKVLQEQNLVNWVQPYLLQKRKWKRIMDTKLEGRYPQNGAYIVATLACKCVSQDPRKRPTMAEVLVALEQL</sequence>
<accession>A0ABR0DFX0</accession>
<dbReference type="EMBL" id="JAYDYQ010001088">
    <property type="protein sequence ID" value="KAK4487840.1"/>
    <property type="molecule type" value="Genomic_DNA"/>
</dbReference>
<reference evidence="3 4" key="1">
    <citation type="journal article" date="2023" name="bioRxiv">
        <title>Genome report: Whole genome sequence and annotation of Penstemon davidsonii.</title>
        <authorList>
            <person name="Ostevik K.L."/>
            <person name="Alabady M."/>
            <person name="Zhang M."/>
            <person name="Rausher M.D."/>
        </authorList>
    </citation>
    <scope>NUCLEOTIDE SEQUENCE [LARGE SCALE GENOMIC DNA]</scope>
    <source>
        <strain evidence="3">DNT005</strain>
        <tissue evidence="3">Whole leaf</tissue>
    </source>
</reference>
<keyword evidence="1" id="KW-0472">Membrane</keyword>
<dbReference type="PANTHER" id="PTHR45621">
    <property type="entry name" value="OS01G0588500 PROTEIN-RELATED"/>
    <property type="match status" value="1"/>
</dbReference>
<dbReference type="SUPFAM" id="SSF56112">
    <property type="entry name" value="Protein kinase-like (PK-like)"/>
    <property type="match status" value="1"/>
</dbReference>
<dbReference type="PROSITE" id="PS50011">
    <property type="entry name" value="PROTEIN_KINASE_DOM"/>
    <property type="match status" value="1"/>
</dbReference>
<dbReference type="Proteomes" id="UP001291926">
    <property type="component" value="Unassembled WGS sequence"/>
</dbReference>
<gene>
    <name evidence="3" type="ORF">RD792_003576</name>
</gene>
<comment type="caution">
    <text evidence="3">The sequence shown here is derived from an EMBL/GenBank/DDBJ whole genome shotgun (WGS) entry which is preliminary data.</text>
</comment>
<evidence type="ECO:0000313" key="3">
    <source>
        <dbReference type="EMBL" id="KAK4487840.1"/>
    </source>
</evidence>
<dbReference type="InterPro" id="IPR050823">
    <property type="entry name" value="Plant_Ser_Thr_Prot_Kinase"/>
</dbReference>
<dbReference type="InterPro" id="IPR011009">
    <property type="entry name" value="Kinase-like_dom_sf"/>
</dbReference>
<proteinExistence type="predicted"/>
<keyword evidence="1" id="KW-1133">Transmembrane helix</keyword>
<name>A0ABR0DFX0_9LAMI</name>
<feature type="transmembrane region" description="Helical" evidence="1">
    <location>
        <begin position="39"/>
        <end position="62"/>
    </location>
</feature>
<evidence type="ECO:0000259" key="2">
    <source>
        <dbReference type="PROSITE" id="PS50011"/>
    </source>
</evidence>
<dbReference type="Gene3D" id="1.10.510.10">
    <property type="entry name" value="Transferase(Phosphotransferase) domain 1"/>
    <property type="match status" value="1"/>
</dbReference>
<dbReference type="Pfam" id="PF00069">
    <property type="entry name" value="Pkinase"/>
    <property type="match status" value="1"/>
</dbReference>